<dbReference type="AlphaFoldDB" id="A0A8C9VFN2"/>
<sequence length="90" mass="10152">MNIDPRGSEPEPGCHFHPFIDSAPWESQFSAEAALELEEMTKGVALLAKCVRYHKSGMPMVHIWKMVGDELVSLNHLLVQRGFAIWVETC</sequence>
<dbReference type="OrthoDB" id="10069557at2759"/>
<organism evidence="1 2">
    <name type="scientific">Scleropages formosus</name>
    <name type="common">Asian bonytongue</name>
    <name type="synonym">Osteoglossum formosum</name>
    <dbReference type="NCBI Taxonomy" id="113540"/>
    <lineage>
        <taxon>Eukaryota</taxon>
        <taxon>Metazoa</taxon>
        <taxon>Chordata</taxon>
        <taxon>Craniata</taxon>
        <taxon>Vertebrata</taxon>
        <taxon>Euteleostomi</taxon>
        <taxon>Actinopterygii</taxon>
        <taxon>Neopterygii</taxon>
        <taxon>Teleostei</taxon>
        <taxon>Osteoglossocephala</taxon>
        <taxon>Osteoglossomorpha</taxon>
        <taxon>Osteoglossiformes</taxon>
        <taxon>Osteoglossidae</taxon>
        <taxon>Scleropages</taxon>
    </lineage>
</organism>
<dbReference type="GeneTree" id="ENSGT00940000176216"/>
<dbReference type="Ensembl" id="ENSSFOT00015059754.1">
    <property type="protein sequence ID" value="ENSSFOP00015051389.1"/>
    <property type="gene ID" value="ENSSFOG00015027165.1"/>
</dbReference>
<reference evidence="1" key="2">
    <citation type="submission" date="2025-08" db="UniProtKB">
        <authorList>
            <consortium name="Ensembl"/>
        </authorList>
    </citation>
    <scope>IDENTIFICATION</scope>
</reference>
<accession>A0A8C9VFN2</accession>
<dbReference type="Proteomes" id="UP000694397">
    <property type="component" value="Chromosome 25"/>
</dbReference>
<name>A0A8C9VFN2_SCLFO</name>
<keyword evidence="2" id="KW-1185">Reference proteome</keyword>
<evidence type="ECO:0000313" key="1">
    <source>
        <dbReference type="Ensembl" id="ENSSFOP00015051389.1"/>
    </source>
</evidence>
<protein>
    <submittedName>
        <fullName evidence="1">Uncharacterized protein</fullName>
    </submittedName>
</protein>
<evidence type="ECO:0000313" key="2">
    <source>
        <dbReference type="Proteomes" id="UP000694397"/>
    </source>
</evidence>
<reference evidence="1 2" key="1">
    <citation type="submission" date="2019-04" db="EMBL/GenBank/DDBJ databases">
        <authorList>
            <consortium name="Wellcome Sanger Institute Data Sharing"/>
        </authorList>
    </citation>
    <scope>NUCLEOTIDE SEQUENCE [LARGE SCALE GENOMIC DNA]</scope>
</reference>
<reference evidence="1" key="3">
    <citation type="submission" date="2025-09" db="UniProtKB">
        <authorList>
            <consortium name="Ensembl"/>
        </authorList>
    </citation>
    <scope>IDENTIFICATION</scope>
</reference>
<proteinExistence type="predicted"/>
<dbReference type="Gene3D" id="2.40.50.90">
    <property type="match status" value="1"/>
</dbReference>
<dbReference type="InterPro" id="IPR035437">
    <property type="entry name" value="SNase_OB-fold_sf"/>
</dbReference>